<dbReference type="Proteomes" id="UP000809789">
    <property type="component" value="Unassembled WGS sequence"/>
</dbReference>
<dbReference type="PANTHER" id="PTHR33365">
    <property type="entry name" value="YALI0B05434P"/>
    <property type="match status" value="1"/>
</dbReference>
<dbReference type="OrthoDB" id="3687641at2759"/>
<keyword evidence="2" id="KW-0560">Oxidoreductase</keyword>
<dbReference type="AlphaFoldDB" id="A0A8K0KZF0"/>
<comment type="caution">
    <text evidence="5">The sequence shown here is derived from an EMBL/GenBank/DDBJ whole genome shotgun (WGS) entry which is preliminary data.</text>
</comment>
<evidence type="ECO:0008006" key="7">
    <source>
        <dbReference type="Google" id="ProtNLM"/>
    </source>
</evidence>
<evidence type="ECO:0000256" key="3">
    <source>
        <dbReference type="ARBA" id="ARBA00035112"/>
    </source>
</evidence>
<evidence type="ECO:0000256" key="4">
    <source>
        <dbReference type="SAM" id="Phobius"/>
    </source>
</evidence>
<gene>
    <name evidence="5" type="ORF">KVT40_007883</name>
</gene>
<proteinExistence type="inferred from homology"/>
<accession>A0A8K0KZF0</accession>
<dbReference type="EMBL" id="JAESVG020000009">
    <property type="protein sequence ID" value="KAG8624816.1"/>
    <property type="molecule type" value="Genomic_DNA"/>
</dbReference>
<organism evidence="5 6">
    <name type="scientific">Elsinoe batatas</name>
    <dbReference type="NCBI Taxonomy" id="2601811"/>
    <lineage>
        <taxon>Eukaryota</taxon>
        <taxon>Fungi</taxon>
        <taxon>Dikarya</taxon>
        <taxon>Ascomycota</taxon>
        <taxon>Pezizomycotina</taxon>
        <taxon>Dothideomycetes</taxon>
        <taxon>Dothideomycetidae</taxon>
        <taxon>Myriangiales</taxon>
        <taxon>Elsinoaceae</taxon>
        <taxon>Elsinoe</taxon>
    </lineage>
</organism>
<keyword evidence="6" id="KW-1185">Reference proteome</keyword>
<keyword evidence="4" id="KW-1133">Transmembrane helix</keyword>
<keyword evidence="4" id="KW-0812">Transmembrane</keyword>
<evidence type="ECO:0000313" key="6">
    <source>
        <dbReference type="Proteomes" id="UP000809789"/>
    </source>
</evidence>
<evidence type="ECO:0000256" key="2">
    <source>
        <dbReference type="ARBA" id="ARBA00023002"/>
    </source>
</evidence>
<feature type="transmembrane region" description="Helical" evidence="4">
    <location>
        <begin position="57"/>
        <end position="76"/>
    </location>
</feature>
<reference evidence="5" key="1">
    <citation type="submission" date="2021-07" db="EMBL/GenBank/DDBJ databases">
        <title>Elsinoe batatas strain:CRI-CJ2 Genome sequencing and assembly.</title>
        <authorList>
            <person name="Huang L."/>
        </authorList>
    </citation>
    <scope>NUCLEOTIDE SEQUENCE</scope>
    <source>
        <strain evidence="5">CRI-CJ2</strain>
    </source>
</reference>
<dbReference type="PANTHER" id="PTHR33365:SF11">
    <property type="entry name" value="TAT PATHWAY SIGNAL SEQUENCE"/>
    <property type="match status" value="1"/>
</dbReference>
<comment type="similarity">
    <text evidence="3">Belongs to the ustYa family.</text>
</comment>
<protein>
    <recommendedName>
        <fullName evidence="7">Oxidase ustYa</fullName>
    </recommendedName>
</protein>
<dbReference type="InterPro" id="IPR021765">
    <property type="entry name" value="UstYa-like"/>
</dbReference>
<evidence type="ECO:0000256" key="1">
    <source>
        <dbReference type="ARBA" id="ARBA00004685"/>
    </source>
</evidence>
<sequence>MFTSKLRELASRVERSKMYSEVAQSEAAGEDKASSGEFTELYGDYRQMEQRLRNLKIWIYSLGTLLALTTIGLVLVSTRTVGHKAEWKPTPVPEMPMNTVTFRKEEIYANNTAPGSAEAWSELMPKGDGFVVVNNPEQYQLQPGKPSSEGPLYDITLFHQLHCLRHIRVYLYTILEVAQTTYNSSEAHDLFLAHQDEHVHHCFDYIRQGLMCNADLTVEWPKEEPDGGRFAVDGWGISHQCKSWEAIQAWMEENRFHHPWEKGDQSWRNEGQPA</sequence>
<comment type="pathway">
    <text evidence="1">Mycotoxin biosynthesis.</text>
</comment>
<evidence type="ECO:0000313" key="5">
    <source>
        <dbReference type="EMBL" id="KAG8624816.1"/>
    </source>
</evidence>
<keyword evidence="4" id="KW-0472">Membrane</keyword>
<dbReference type="Pfam" id="PF11807">
    <property type="entry name" value="UstYa"/>
    <property type="match status" value="1"/>
</dbReference>
<dbReference type="GO" id="GO:0043386">
    <property type="term" value="P:mycotoxin biosynthetic process"/>
    <property type="evidence" value="ECO:0007669"/>
    <property type="project" value="InterPro"/>
</dbReference>
<dbReference type="GO" id="GO:0016491">
    <property type="term" value="F:oxidoreductase activity"/>
    <property type="evidence" value="ECO:0007669"/>
    <property type="project" value="UniProtKB-KW"/>
</dbReference>
<name>A0A8K0KZF0_9PEZI</name>